<protein>
    <submittedName>
        <fullName evidence="1">Phage tail protein</fullName>
    </submittedName>
</protein>
<dbReference type="Proteomes" id="UP000323176">
    <property type="component" value="Unassembled WGS sequence"/>
</dbReference>
<proteinExistence type="predicted"/>
<accession>A0A5C8ER76</accession>
<reference evidence="1 2" key="1">
    <citation type="journal article" date="1992" name="Lakartidningen">
        <title>[Penicillin V and not amoxicillin is the first choice preparation in acute otitis].</title>
        <authorList>
            <person name="Kamme C."/>
            <person name="Lundgren K."/>
            <person name="Prellner K."/>
        </authorList>
    </citation>
    <scope>NUCLEOTIDE SEQUENCE [LARGE SCALE GENOMIC DNA]</scope>
    <source>
        <strain evidence="1 2">PC5538III-hc</strain>
    </source>
</reference>
<name>A0A5C8ER76_BRAPL</name>
<dbReference type="AlphaFoldDB" id="A0A5C8ER76"/>
<dbReference type="EMBL" id="SAXY01000055">
    <property type="protein sequence ID" value="TXJ39853.1"/>
    <property type="molecule type" value="Genomic_DNA"/>
</dbReference>
<organism evidence="1 2">
    <name type="scientific">Brachyspira pilosicoli</name>
    <name type="common">Serpulina pilosicoli</name>
    <dbReference type="NCBI Taxonomy" id="52584"/>
    <lineage>
        <taxon>Bacteria</taxon>
        <taxon>Pseudomonadati</taxon>
        <taxon>Spirochaetota</taxon>
        <taxon>Spirochaetia</taxon>
        <taxon>Brachyspirales</taxon>
        <taxon>Brachyspiraceae</taxon>
        <taxon>Brachyspira</taxon>
    </lineage>
</organism>
<evidence type="ECO:0000313" key="2">
    <source>
        <dbReference type="Proteomes" id="UP000323176"/>
    </source>
</evidence>
<comment type="caution">
    <text evidence="1">The sequence shown here is derived from an EMBL/GenBank/DDBJ whole genome shotgun (WGS) entry which is preliminary data.</text>
</comment>
<gene>
    <name evidence="1" type="ORF">EPJ72_09300</name>
</gene>
<evidence type="ECO:0000313" key="1">
    <source>
        <dbReference type="EMBL" id="TXJ39853.1"/>
    </source>
</evidence>
<sequence>MSIFDIKGNLMKDEEGLNIINGSSYKVRIAKTKSRDERVDFTSDDVKGKYLIYPSSVGLTPATESLTKDYVGSPSSESYLGATIYAGDISFGAFVNSNAYYMSLIWSNVYTKENTGNIICINCFSDFSIKMHKNENTITMLEIIREDENGFYSDFIDIYGSMIQQELIDAINNIKNIKAFLITGDKNDKIDFSNFLGEFEEEDNYLISFKRVGFIESGVFNEETKKLYPRFVNIISPRFGETQYYNLALFDSSKNIEGIQYIGCESKSMSFNFANKALTQITSSLWASGEYTLDKDTILKEERAEERDVVMAQTSKYPTKLFINGTEATSVSDIAIAFEWTKEEKFNVSAKRYNFPNNKFTLTFSGNAVFNTQSKELFYNRVLNGDRQSFVIYSKTKFRGKDYPFIFVSADVSGSPSFPTIEAKDVSVSLNNFKASEDSIEMKNNYLIAFTDREELF</sequence>
<dbReference type="OrthoDB" id="305025at2"/>